<feature type="compositionally biased region" description="Basic and acidic residues" evidence="9">
    <location>
        <begin position="502"/>
        <end position="512"/>
    </location>
</feature>
<sequence>MTLQKSSLSLTVCRKSAAIKFYRLILLPVLATLPYIQICPSLLMLASKMQDGKSTGAGLVNLEAELSCSICTDILFQPLTLLDCLHTFCGVCLKEWFSWQVSHPPSSSKSAQATCPSCRAAIRDTRHDAKVTTLLDLFLQSNPHRARGAEEKKELERKYKPGETILPVRPSNAAPMSDSDGNEEDRRLLEDVRQMSLRDADRRHTRVASSSRTSPSRTRSRTSGNREADRQEEAQGRRRHAWRAASQQWSSPVQTSNTRRIEHQASLRSLLDTSDGESVIEEEILRQIIDEGLLDGIDIRSLDTEQEDELSERIAEAYRRRHLRRSIAHQSTHSEGEGGSRHLRNRQPRSNSDNERPPVSRPHLLEAPVPRTGSSNHQQRSSSDRGGRRRATSPSPRTAASSAEALIQPTAGQSNDLSSLRSSHANSSSEPVRHQTALPLSSPRRSGESDQRARQTGIRSTDRRQILGTPNSTSPITTTSPQIGSSSQLVATPPSMSVPQSSERHPSIDGRDANVPSSSRSSSSRPTSSRSDPATHSNESLFSEPSISCNRCDKRNIQYEVYKSCTRCGDGNYNLCLLCYRLGRGCLHWFGFGDSAQVLFEEKYPTRVSVVREPPHVLQSRKYMRPQGNVAHTRPRSSRRRISDDPVKRFQSGLFCDMCQSFADDCFWICSTCNEGEWGFCNSCVNQGNCCTHALLPVAHVREADPAQSRIWTSSSATSQPQGTASSHILGSTIAIGSGRYRPLTFSTKCNNCSCPIPPSTSRFHCTTCNNGDYDLCTNCYLKLRANGKISKDNGPNGWRRCLQGHRMMIVGFEDHADGQRRVVVKDIVGGHALRDELVGTANANPSTHSSASFPKPTRQDSGDWMWKDEGMGTSMTHRRRISRSRAAWSNSSPTTPTEPTAETPFSTQFPPSGGIGLRLVALWSYYPDLDVTDEILFPRGAEITEAENINDDWMWGCYAGQKGLFPGGYVRDIRAMAGLESRGAVQGGGGGMMGQIMRL</sequence>
<dbReference type="InterPro" id="IPR036028">
    <property type="entry name" value="SH3-like_dom_sf"/>
</dbReference>
<dbReference type="GO" id="GO:0016567">
    <property type="term" value="P:protein ubiquitination"/>
    <property type="evidence" value="ECO:0007669"/>
    <property type="project" value="TreeGrafter"/>
</dbReference>
<dbReference type="SMART" id="SM00291">
    <property type="entry name" value="ZnF_ZZ"/>
    <property type="match status" value="2"/>
</dbReference>
<comment type="similarity">
    <text evidence="1">Belongs to the SH3RF family.</text>
</comment>
<dbReference type="OMA" id="NNCVNQG"/>
<feature type="domain" description="RING-type" evidence="12">
    <location>
        <begin position="68"/>
        <end position="119"/>
    </location>
</feature>
<dbReference type="InterPro" id="IPR052256">
    <property type="entry name" value="E3_ubiquitin-ligase_CHFR"/>
</dbReference>
<evidence type="ECO:0000313" key="14">
    <source>
        <dbReference type="Proteomes" id="UP000002059"/>
    </source>
</evidence>
<feature type="compositionally biased region" description="Basic and acidic residues" evidence="9">
    <location>
        <begin position="224"/>
        <end position="236"/>
    </location>
</feature>
<evidence type="ECO:0000259" key="12">
    <source>
        <dbReference type="PROSITE" id="PS50089"/>
    </source>
</evidence>
<keyword evidence="6" id="KW-0832">Ubl conjugation</keyword>
<evidence type="ECO:0000256" key="7">
    <source>
        <dbReference type="PROSITE-ProRule" id="PRU00175"/>
    </source>
</evidence>
<feature type="compositionally biased region" description="Polar residues" evidence="9">
    <location>
        <begin position="245"/>
        <end position="258"/>
    </location>
</feature>
<dbReference type="SUPFAM" id="SSF57850">
    <property type="entry name" value="RING/U-box"/>
    <property type="match status" value="2"/>
</dbReference>
<dbReference type="PROSITE" id="PS50002">
    <property type="entry name" value="SH3"/>
    <property type="match status" value="1"/>
</dbReference>
<feature type="compositionally biased region" description="Basic and acidic residues" evidence="9">
    <location>
        <begin position="147"/>
        <end position="161"/>
    </location>
</feature>
<dbReference type="InterPro" id="IPR001841">
    <property type="entry name" value="Znf_RING"/>
</dbReference>
<evidence type="ECO:0000256" key="9">
    <source>
        <dbReference type="SAM" id="MobiDB-lite"/>
    </source>
</evidence>
<dbReference type="InterPro" id="IPR043145">
    <property type="entry name" value="Znf_ZZ_sf"/>
</dbReference>
<organism evidence="13 14">
    <name type="scientific">Paracoccidioides lutzii (strain ATCC MYA-826 / Pb01)</name>
    <name type="common">Paracoccidioides brasiliensis</name>
    <dbReference type="NCBI Taxonomy" id="502779"/>
    <lineage>
        <taxon>Eukaryota</taxon>
        <taxon>Fungi</taxon>
        <taxon>Dikarya</taxon>
        <taxon>Ascomycota</taxon>
        <taxon>Pezizomycotina</taxon>
        <taxon>Eurotiomycetes</taxon>
        <taxon>Eurotiomycetidae</taxon>
        <taxon>Onygenales</taxon>
        <taxon>Ajellomycetaceae</taxon>
        <taxon>Paracoccidioides</taxon>
    </lineage>
</organism>
<dbReference type="STRING" id="502779.C1GNN7"/>
<evidence type="ECO:0000256" key="1">
    <source>
        <dbReference type="ARBA" id="ARBA00008649"/>
    </source>
</evidence>
<dbReference type="Proteomes" id="UP000002059">
    <property type="component" value="Partially assembled WGS sequence"/>
</dbReference>
<dbReference type="PANTHER" id="PTHR16079">
    <property type="entry name" value="UBIQUITIN LIGASE PROTEIN CHFR"/>
    <property type="match status" value="1"/>
</dbReference>
<dbReference type="PROSITE" id="PS50089">
    <property type="entry name" value="ZF_RING_2"/>
    <property type="match status" value="1"/>
</dbReference>
<dbReference type="Gene3D" id="3.30.60.90">
    <property type="match status" value="1"/>
</dbReference>
<dbReference type="Pfam" id="PF00097">
    <property type="entry name" value="zf-C3HC4"/>
    <property type="match status" value="1"/>
</dbReference>
<dbReference type="PROSITE" id="PS00518">
    <property type="entry name" value="ZF_RING_1"/>
    <property type="match status" value="1"/>
</dbReference>
<feature type="compositionally biased region" description="Polar residues" evidence="9">
    <location>
        <begin position="842"/>
        <end position="853"/>
    </location>
</feature>
<dbReference type="InterPro" id="IPR001452">
    <property type="entry name" value="SH3_domain"/>
</dbReference>
<feature type="transmembrane region" description="Helical" evidence="10">
    <location>
        <begin position="21"/>
        <end position="45"/>
    </location>
</feature>
<evidence type="ECO:0000256" key="5">
    <source>
        <dbReference type="ARBA" id="ARBA00022833"/>
    </source>
</evidence>
<dbReference type="SMART" id="SM00184">
    <property type="entry name" value="RING"/>
    <property type="match status" value="1"/>
</dbReference>
<dbReference type="GeneID" id="9101079"/>
<accession>C1GNN7</accession>
<feature type="compositionally biased region" description="Low complexity" evidence="9">
    <location>
        <begin position="885"/>
        <end position="908"/>
    </location>
</feature>
<evidence type="ECO:0000259" key="11">
    <source>
        <dbReference type="PROSITE" id="PS50002"/>
    </source>
</evidence>
<proteinExistence type="inferred from homology"/>
<dbReference type="InterPro" id="IPR013083">
    <property type="entry name" value="Znf_RING/FYVE/PHD"/>
</dbReference>
<feature type="compositionally biased region" description="Basic and acidic residues" evidence="9">
    <location>
        <begin position="858"/>
        <end position="871"/>
    </location>
</feature>
<dbReference type="GO" id="GO:0006511">
    <property type="term" value="P:ubiquitin-dependent protein catabolic process"/>
    <property type="evidence" value="ECO:0007669"/>
    <property type="project" value="TreeGrafter"/>
</dbReference>
<protein>
    <submittedName>
        <fullName evidence="13">RING finger domain-containing protein</fullName>
    </submittedName>
</protein>
<evidence type="ECO:0000256" key="3">
    <source>
        <dbReference type="ARBA" id="ARBA00022723"/>
    </source>
</evidence>
<dbReference type="Gene3D" id="3.30.40.10">
    <property type="entry name" value="Zinc/RING finger domain, C3HC4 (zinc finger)"/>
    <property type="match status" value="1"/>
</dbReference>
<keyword evidence="10" id="KW-0812">Transmembrane</keyword>
<feature type="compositionally biased region" description="Polar residues" evidence="9">
    <location>
        <begin position="532"/>
        <end position="545"/>
    </location>
</feature>
<dbReference type="HOGENOM" id="CLU_005224_1_0_1"/>
<feature type="region of interest" description="Disordered" evidence="9">
    <location>
        <begin position="145"/>
        <end position="260"/>
    </location>
</feature>
<dbReference type="Gene3D" id="2.30.30.40">
    <property type="entry name" value="SH3 Domains"/>
    <property type="match status" value="1"/>
</dbReference>
<name>C1GNN7_PARBA</name>
<feature type="region of interest" description="Disordered" evidence="9">
    <location>
        <begin position="324"/>
        <end position="545"/>
    </location>
</feature>
<dbReference type="GO" id="GO:0004842">
    <property type="term" value="F:ubiquitin-protein transferase activity"/>
    <property type="evidence" value="ECO:0007669"/>
    <property type="project" value="TreeGrafter"/>
</dbReference>
<dbReference type="InterPro" id="IPR017907">
    <property type="entry name" value="Znf_RING_CS"/>
</dbReference>
<evidence type="ECO:0000256" key="8">
    <source>
        <dbReference type="PROSITE-ProRule" id="PRU00192"/>
    </source>
</evidence>
<feature type="compositionally biased region" description="Low complexity" evidence="9">
    <location>
        <begin position="418"/>
        <end position="429"/>
    </location>
</feature>
<feature type="compositionally biased region" description="Low complexity" evidence="9">
    <location>
        <begin position="516"/>
        <end position="531"/>
    </location>
</feature>
<dbReference type="AlphaFoldDB" id="C1GNN7"/>
<gene>
    <name evidence="13" type="ORF">PAAG_00132</name>
</gene>
<feature type="domain" description="SH3" evidence="11">
    <location>
        <begin position="915"/>
        <end position="976"/>
    </location>
</feature>
<keyword evidence="14" id="KW-1185">Reference proteome</keyword>
<keyword evidence="3" id="KW-0479">Metal-binding</keyword>
<dbReference type="RefSeq" id="XP_002797593.2">
    <property type="nucleotide sequence ID" value="XM_002797547.2"/>
</dbReference>
<feature type="region of interest" description="Disordered" evidence="9">
    <location>
        <begin position="842"/>
        <end position="910"/>
    </location>
</feature>
<dbReference type="EMBL" id="KN293992">
    <property type="protein sequence ID" value="EEH35809.2"/>
    <property type="molecule type" value="Genomic_DNA"/>
</dbReference>
<feature type="compositionally biased region" description="Low complexity" evidence="9">
    <location>
        <begin position="468"/>
        <end position="488"/>
    </location>
</feature>
<evidence type="ECO:0000256" key="4">
    <source>
        <dbReference type="ARBA" id="ARBA00022771"/>
    </source>
</evidence>
<dbReference type="InterPro" id="IPR018957">
    <property type="entry name" value="Znf_C3HC4_RING-type"/>
</dbReference>
<feature type="compositionally biased region" description="Basic and acidic residues" evidence="9">
    <location>
        <begin position="184"/>
        <end position="202"/>
    </location>
</feature>
<keyword evidence="2 8" id="KW-0728">SH3 domain</keyword>
<evidence type="ECO:0000313" key="13">
    <source>
        <dbReference type="EMBL" id="EEH35809.2"/>
    </source>
</evidence>
<dbReference type="eggNOG" id="KOG0802">
    <property type="taxonomic scope" value="Eukaryota"/>
</dbReference>
<dbReference type="SMART" id="SM00326">
    <property type="entry name" value="SH3"/>
    <property type="match status" value="1"/>
</dbReference>
<dbReference type="VEuPathDB" id="FungiDB:PAAG_00132"/>
<dbReference type="KEGG" id="pbl:PAAG_00132"/>
<feature type="compositionally biased region" description="Low complexity" evidence="9">
    <location>
        <begin position="392"/>
        <end position="403"/>
    </location>
</feature>
<reference evidence="13 14" key="1">
    <citation type="journal article" date="2011" name="PLoS Genet.">
        <title>Comparative genomic analysis of human fungal pathogens causing paracoccidioidomycosis.</title>
        <authorList>
            <person name="Desjardins C.A."/>
            <person name="Champion M.D."/>
            <person name="Holder J.W."/>
            <person name="Muszewska A."/>
            <person name="Goldberg J."/>
            <person name="Bailao A.M."/>
            <person name="Brigido M.M."/>
            <person name="Ferreira M.E."/>
            <person name="Garcia A.M."/>
            <person name="Grynberg M."/>
            <person name="Gujja S."/>
            <person name="Heiman D.I."/>
            <person name="Henn M.R."/>
            <person name="Kodira C.D."/>
            <person name="Leon-Narvaez H."/>
            <person name="Longo L.V."/>
            <person name="Ma L.J."/>
            <person name="Malavazi I."/>
            <person name="Matsuo A.L."/>
            <person name="Morais F.V."/>
            <person name="Pereira M."/>
            <person name="Rodriguez-Brito S."/>
            <person name="Sakthikumar S."/>
            <person name="Salem-Izacc S.M."/>
            <person name="Sykes S.M."/>
            <person name="Teixeira M.M."/>
            <person name="Vallejo M.C."/>
            <person name="Walter M.E."/>
            <person name="Yandava C."/>
            <person name="Young S."/>
            <person name="Zeng Q."/>
            <person name="Zucker J."/>
            <person name="Felipe M.S."/>
            <person name="Goldman G.H."/>
            <person name="Haas B.J."/>
            <person name="McEwen J.G."/>
            <person name="Nino-Vega G."/>
            <person name="Puccia R."/>
            <person name="San-Blas G."/>
            <person name="Soares C.M."/>
            <person name="Birren B.W."/>
            <person name="Cuomo C.A."/>
        </authorList>
    </citation>
    <scope>NUCLEOTIDE SEQUENCE [LARGE SCALE GENOMIC DNA]</scope>
    <source>
        <strain evidence="14">ATCC MYA-826 / Pb01</strain>
    </source>
</reference>
<keyword evidence="10" id="KW-1133">Transmembrane helix</keyword>
<dbReference type="GO" id="GO:0008270">
    <property type="term" value="F:zinc ion binding"/>
    <property type="evidence" value="ECO:0007669"/>
    <property type="project" value="UniProtKB-KW"/>
</dbReference>
<keyword evidence="5" id="KW-0862">Zinc</keyword>
<dbReference type="InterPro" id="IPR000433">
    <property type="entry name" value="Znf_ZZ"/>
</dbReference>
<keyword evidence="10" id="KW-0472">Membrane</keyword>
<dbReference type="SUPFAM" id="SSF50044">
    <property type="entry name" value="SH3-domain"/>
    <property type="match status" value="1"/>
</dbReference>
<dbReference type="GO" id="GO:0005634">
    <property type="term" value="C:nucleus"/>
    <property type="evidence" value="ECO:0007669"/>
    <property type="project" value="TreeGrafter"/>
</dbReference>
<keyword evidence="4 7" id="KW-0863">Zinc-finger</keyword>
<dbReference type="OrthoDB" id="1305878at2759"/>
<dbReference type="PANTHER" id="PTHR16079:SF4">
    <property type="entry name" value="E3 UBIQUITIN-PROTEIN LIGASE CHFR"/>
    <property type="match status" value="1"/>
</dbReference>
<evidence type="ECO:0000256" key="10">
    <source>
        <dbReference type="SAM" id="Phobius"/>
    </source>
</evidence>
<evidence type="ECO:0000256" key="2">
    <source>
        <dbReference type="ARBA" id="ARBA00022443"/>
    </source>
</evidence>
<evidence type="ECO:0000256" key="6">
    <source>
        <dbReference type="ARBA" id="ARBA00022843"/>
    </source>
</evidence>
<feature type="compositionally biased region" description="Low complexity" evidence="9">
    <location>
        <begin position="209"/>
        <end position="223"/>
    </location>
</feature>